<proteinExistence type="predicted"/>
<dbReference type="EMBL" id="JOJR01000150">
    <property type="protein sequence ID" value="RCN43655.1"/>
    <property type="molecule type" value="Genomic_DNA"/>
</dbReference>
<dbReference type="Proteomes" id="UP000252519">
    <property type="component" value="Unassembled WGS sequence"/>
</dbReference>
<evidence type="ECO:0000313" key="2">
    <source>
        <dbReference type="Proteomes" id="UP000252519"/>
    </source>
</evidence>
<reference evidence="1 2" key="1">
    <citation type="submission" date="2014-10" db="EMBL/GenBank/DDBJ databases">
        <title>Draft genome of the hookworm Ancylostoma caninum.</title>
        <authorList>
            <person name="Mitreva M."/>
        </authorList>
    </citation>
    <scope>NUCLEOTIDE SEQUENCE [LARGE SCALE GENOMIC DNA]</scope>
    <source>
        <strain evidence="1 2">Baltimore</strain>
    </source>
</reference>
<sequence>MAKCAVLICSLMLRRVYIVDLHQLHSRIQKVLQERCNNGRM</sequence>
<comment type="caution">
    <text evidence="1">The sequence shown here is derived from an EMBL/GenBank/DDBJ whole genome shotgun (WGS) entry which is preliminary data.</text>
</comment>
<gene>
    <name evidence="1" type="ORF">ANCCAN_10354</name>
</gene>
<dbReference type="AlphaFoldDB" id="A0A368GKY6"/>
<protein>
    <submittedName>
        <fullName evidence="1">Uncharacterized protein</fullName>
    </submittedName>
</protein>
<accession>A0A368GKY6</accession>
<evidence type="ECO:0000313" key="1">
    <source>
        <dbReference type="EMBL" id="RCN43655.1"/>
    </source>
</evidence>
<name>A0A368GKY6_ANCCA</name>
<keyword evidence="2" id="KW-1185">Reference proteome</keyword>
<organism evidence="1 2">
    <name type="scientific">Ancylostoma caninum</name>
    <name type="common">Dog hookworm</name>
    <dbReference type="NCBI Taxonomy" id="29170"/>
    <lineage>
        <taxon>Eukaryota</taxon>
        <taxon>Metazoa</taxon>
        <taxon>Ecdysozoa</taxon>
        <taxon>Nematoda</taxon>
        <taxon>Chromadorea</taxon>
        <taxon>Rhabditida</taxon>
        <taxon>Rhabditina</taxon>
        <taxon>Rhabditomorpha</taxon>
        <taxon>Strongyloidea</taxon>
        <taxon>Ancylostomatidae</taxon>
        <taxon>Ancylostomatinae</taxon>
        <taxon>Ancylostoma</taxon>
    </lineage>
</organism>
<dbReference type="OrthoDB" id="10523360at2759"/>